<gene>
    <name evidence="2" type="ORF">SDJN03_26798</name>
</gene>
<proteinExistence type="predicted"/>
<comment type="caution">
    <text evidence="2">The sequence shown here is derived from an EMBL/GenBank/DDBJ whole genome shotgun (WGS) entry which is preliminary data.</text>
</comment>
<dbReference type="Proteomes" id="UP000685013">
    <property type="component" value="Chromosome 18"/>
</dbReference>
<dbReference type="PANTHER" id="PTHR34741">
    <property type="entry name" value="IMAP FAMILY MEMBER 1, PUTATIVE-RELATED"/>
    <property type="match status" value="1"/>
</dbReference>
<organism evidence="2 3">
    <name type="scientific">Cucurbita argyrosperma subsp. sororia</name>
    <dbReference type="NCBI Taxonomy" id="37648"/>
    <lineage>
        <taxon>Eukaryota</taxon>
        <taxon>Viridiplantae</taxon>
        <taxon>Streptophyta</taxon>
        <taxon>Embryophyta</taxon>
        <taxon>Tracheophyta</taxon>
        <taxon>Spermatophyta</taxon>
        <taxon>Magnoliopsida</taxon>
        <taxon>eudicotyledons</taxon>
        <taxon>Gunneridae</taxon>
        <taxon>Pentapetalae</taxon>
        <taxon>rosids</taxon>
        <taxon>fabids</taxon>
        <taxon>Cucurbitales</taxon>
        <taxon>Cucurbitaceae</taxon>
        <taxon>Cucurbiteae</taxon>
        <taxon>Cucurbita</taxon>
    </lineage>
</organism>
<feature type="transmembrane region" description="Helical" evidence="1">
    <location>
        <begin position="47"/>
        <end position="65"/>
    </location>
</feature>
<evidence type="ECO:0000256" key="1">
    <source>
        <dbReference type="SAM" id="Phobius"/>
    </source>
</evidence>
<feature type="non-terminal residue" evidence="2">
    <location>
        <position position="1"/>
    </location>
</feature>
<dbReference type="PANTHER" id="PTHR34741:SF2">
    <property type="entry name" value="VESICLE TRANSPORT PROTEIN"/>
    <property type="match status" value="1"/>
</dbReference>
<name>A0AAV6LZW0_9ROSI</name>
<reference evidence="2 3" key="1">
    <citation type="journal article" date="2021" name="Hortic Res">
        <title>The domestication of Cucurbita argyrosperma as revealed by the genome of its wild relative.</title>
        <authorList>
            <person name="Barrera-Redondo J."/>
            <person name="Sanchez-de la Vega G."/>
            <person name="Aguirre-Liguori J.A."/>
            <person name="Castellanos-Morales G."/>
            <person name="Gutierrez-Guerrero Y.T."/>
            <person name="Aguirre-Dugua X."/>
            <person name="Aguirre-Planter E."/>
            <person name="Tenaillon M.I."/>
            <person name="Lira-Saade R."/>
            <person name="Eguiarte L.E."/>
        </authorList>
    </citation>
    <scope>NUCLEOTIDE SEQUENCE [LARGE SCALE GENOMIC DNA]</scope>
    <source>
        <strain evidence="2">JBR-2021</strain>
    </source>
</reference>
<keyword evidence="1" id="KW-0472">Membrane</keyword>
<feature type="transmembrane region" description="Helical" evidence="1">
    <location>
        <begin position="71"/>
        <end position="90"/>
    </location>
</feature>
<keyword evidence="3" id="KW-1185">Reference proteome</keyword>
<protein>
    <recommendedName>
        <fullName evidence="4">Vesicle transport protein</fullName>
    </recommendedName>
</protein>
<sequence length="156" mass="17157">MRWFENCIKARRLWELEDGVEGGGGGGGPSEAAVAAAEMVEEWKDMIVAFCVSSAIAIATVSVQIEKKLPRVFNFLSLTLLLCFGFVAFGKMTKSILKRVSRILYCVGGVLGVTALFIASAIPYASYFQIIIFLIYLIFWLMFMLVAHKSSSSVPL</sequence>
<accession>A0AAV6LZW0</accession>
<evidence type="ECO:0000313" key="2">
    <source>
        <dbReference type="EMBL" id="KAG6572911.1"/>
    </source>
</evidence>
<feature type="transmembrane region" description="Helical" evidence="1">
    <location>
        <begin position="128"/>
        <end position="147"/>
    </location>
</feature>
<keyword evidence="1" id="KW-1133">Transmembrane helix</keyword>
<keyword evidence="1" id="KW-0812">Transmembrane</keyword>
<dbReference type="EMBL" id="JAGKQH010000018">
    <property type="protein sequence ID" value="KAG6572911.1"/>
    <property type="molecule type" value="Genomic_DNA"/>
</dbReference>
<evidence type="ECO:0000313" key="3">
    <source>
        <dbReference type="Proteomes" id="UP000685013"/>
    </source>
</evidence>
<feature type="transmembrane region" description="Helical" evidence="1">
    <location>
        <begin position="102"/>
        <end position="122"/>
    </location>
</feature>
<evidence type="ECO:0008006" key="4">
    <source>
        <dbReference type="Google" id="ProtNLM"/>
    </source>
</evidence>
<dbReference type="AlphaFoldDB" id="A0AAV6LZW0"/>